<evidence type="ECO:0000313" key="3">
    <source>
        <dbReference type="EMBL" id="GHA12132.1"/>
    </source>
</evidence>
<dbReference type="GO" id="GO:0030246">
    <property type="term" value="F:carbohydrate binding"/>
    <property type="evidence" value="ECO:0007669"/>
    <property type="project" value="InterPro"/>
</dbReference>
<evidence type="ECO:0000256" key="1">
    <source>
        <dbReference type="SAM" id="SignalP"/>
    </source>
</evidence>
<evidence type="ECO:0000259" key="2">
    <source>
        <dbReference type="Pfam" id="PF06452"/>
    </source>
</evidence>
<proteinExistence type="predicted"/>
<dbReference type="Proteomes" id="UP000614811">
    <property type="component" value="Unassembled WGS sequence"/>
</dbReference>
<gene>
    <name evidence="3" type="ORF">GCM10008090_22500</name>
</gene>
<accession>A0A918RTE4</accession>
<feature type="domain" description="Carbohydrate-binding" evidence="2">
    <location>
        <begin position="35"/>
        <end position="245"/>
    </location>
</feature>
<dbReference type="AlphaFoldDB" id="A0A918RTE4"/>
<name>A0A918RTE4_9GAMM</name>
<dbReference type="SUPFAM" id="SSF49344">
    <property type="entry name" value="CBD9-like"/>
    <property type="match status" value="1"/>
</dbReference>
<evidence type="ECO:0000313" key="4">
    <source>
        <dbReference type="Proteomes" id="UP000614811"/>
    </source>
</evidence>
<keyword evidence="1" id="KW-0732">Signal</keyword>
<sequence length="251" mass="27819">MNKKHVINLVVSALLTATIPTFAYEAPLADTTPSIDGIANDSAWQQADWAQIDQIILGEAPSADDFQGRYKVVWTPDKLYLLAEITDDVVIDTHPDPLSFYWDDDTLEVFIDEDKSGGNHLASYNAFAYHIALDNQSVDFNSNGKPRTLNDHVTSSWKRSMQDGNKIIWEAAISIYPDSFTDHDNTAEPVTLTTGKQLGFMLAYCDSDGFKGREHFIGSHDIEPVNGDKNRGYIDASVFGTLTLANPANQK</sequence>
<dbReference type="EMBL" id="BMXA01000003">
    <property type="protein sequence ID" value="GHA12132.1"/>
    <property type="molecule type" value="Genomic_DNA"/>
</dbReference>
<keyword evidence="4" id="KW-1185">Reference proteome</keyword>
<dbReference type="Gene3D" id="2.60.40.1190">
    <property type="match status" value="1"/>
</dbReference>
<comment type="caution">
    <text evidence="3">The sequence shown here is derived from an EMBL/GenBank/DDBJ whole genome shotgun (WGS) entry which is preliminary data.</text>
</comment>
<dbReference type="RefSeq" id="WP_189401034.1">
    <property type="nucleotide sequence ID" value="NZ_BMXA01000003.1"/>
</dbReference>
<feature type="signal peptide" evidence="1">
    <location>
        <begin position="1"/>
        <end position="23"/>
    </location>
</feature>
<organism evidence="3 4">
    <name type="scientific">Arenicella chitinivorans</name>
    <dbReference type="NCBI Taxonomy" id="1329800"/>
    <lineage>
        <taxon>Bacteria</taxon>
        <taxon>Pseudomonadati</taxon>
        <taxon>Pseudomonadota</taxon>
        <taxon>Gammaproteobacteria</taxon>
        <taxon>Arenicellales</taxon>
        <taxon>Arenicellaceae</taxon>
        <taxon>Arenicella</taxon>
    </lineage>
</organism>
<dbReference type="GO" id="GO:0016052">
    <property type="term" value="P:carbohydrate catabolic process"/>
    <property type="evidence" value="ECO:0007669"/>
    <property type="project" value="InterPro"/>
</dbReference>
<protein>
    <recommendedName>
        <fullName evidence="2">Carbohydrate-binding domain-containing protein</fullName>
    </recommendedName>
</protein>
<dbReference type="InterPro" id="IPR010502">
    <property type="entry name" value="Carb-bd_dom_fam9"/>
</dbReference>
<dbReference type="GO" id="GO:0004553">
    <property type="term" value="F:hydrolase activity, hydrolyzing O-glycosyl compounds"/>
    <property type="evidence" value="ECO:0007669"/>
    <property type="project" value="InterPro"/>
</dbReference>
<reference evidence="3" key="1">
    <citation type="journal article" date="2014" name="Int. J. Syst. Evol. Microbiol.">
        <title>Complete genome sequence of Corynebacterium casei LMG S-19264T (=DSM 44701T), isolated from a smear-ripened cheese.</title>
        <authorList>
            <consortium name="US DOE Joint Genome Institute (JGI-PGF)"/>
            <person name="Walter F."/>
            <person name="Albersmeier A."/>
            <person name="Kalinowski J."/>
            <person name="Ruckert C."/>
        </authorList>
    </citation>
    <scope>NUCLEOTIDE SEQUENCE</scope>
    <source>
        <strain evidence="3">KCTC 12711</strain>
    </source>
</reference>
<feature type="chain" id="PRO_5037915781" description="Carbohydrate-binding domain-containing protein" evidence="1">
    <location>
        <begin position="24"/>
        <end position="251"/>
    </location>
</feature>
<dbReference type="Pfam" id="PF06452">
    <property type="entry name" value="CBM9_1"/>
    <property type="match status" value="1"/>
</dbReference>
<reference evidence="3" key="2">
    <citation type="submission" date="2020-09" db="EMBL/GenBank/DDBJ databases">
        <authorList>
            <person name="Sun Q."/>
            <person name="Kim S."/>
        </authorList>
    </citation>
    <scope>NUCLEOTIDE SEQUENCE</scope>
    <source>
        <strain evidence="3">KCTC 12711</strain>
    </source>
</reference>